<evidence type="ECO:0000313" key="3">
    <source>
        <dbReference type="Proteomes" id="UP001271789"/>
    </source>
</evidence>
<comment type="caution">
    <text evidence="2">The sequence shown here is derived from an EMBL/GenBank/DDBJ whole genome shotgun (WGS) entry which is preliminary data.</text>
</comment>
<dbReference type="AlphaFoldDB" id="A0AAE4SDD9"/>
<name>A0AAE4SDD9_9EURY</name>
<proteinExistence type="predicted"/>
<dbReference type="EMBL" id="JAWDKD010000019">
    <property type="protein sequence ID" value="MDV0447416.1"/>
    <property type="molecule type" value="Genomic_DNA"/>
</dbReference>
<accession>A0AAE4SDD9</accession>
<protein>
    <submittedName>
        <fullName evidence="2">Uncharacterized protein</fullName>
    </submittedName>
</protein>
<keyword evidence="1" id="KW-0812">Transmembrane</keyword>
<gene>
    <name evidence="2" type="ORF">MsAg5_13060</name>
</gene>
<evidence type="ECO:0000256" key="1">
    <source>
        <dbReference type="SAM" id="Phobius"/>
    </source>
</evidence>
<feature type="transmembrane region" description="Helical" evidence="1">
    <location>
        <begin position="7"/>
        <end position="28"/>
    </location>
</feature>
<evidence type="ECO:0000313" key="2">
    <source>
        <dbReference type="EMBL" id="MDV0447416.1"/>
    </source>
</evidence>
<keyword evidence="3" id="KW-1185">Reference proteome</keyword>
<feature type="transmembrane region" description="Helical" evidence="1">
    <location>
        <begin position="34"/>
        <end position="55"/>
    </location>
</feature>
<organism evidence="2 3">
    <name type="scientific">Methanolapillus africanus</name>
    <dbReference type="NCBI Taxonomy" id="3028297"/>
    <lineage>
        <taxon>Archaea</taxon>
        <taxon>Methanobacteriati</taxon>
        <taxon>Methanobacteriota</taxon>
        <taxon>Stenosarchaea group</taxon>
        <taxon>Methanomicrobia</taxon>
        <taxon>Methanosarcinales</taxon>
        <taxon>Methanosarcinaceae</taxon>
        <taxon>Methanolapillus</taxon>
    </lineage>
</organism>
<keyword evidence="1" id="KW-1133">Transmembrane helix</keyword>
<dbReference type="RefSeq" id="WP_338099853.1">
    <property type="nucleotide sequence ID" value="NZ_JAWDKD010000019.1"/>
</dbReference>
<sequence length="124" mass="14020">MKKYGLMFIIWAPALLIIIATAWIQLLFNVHLSPYHISFILSALISSGVMSYIYATLVGRNFSARTQKPIVIAFSGHSRAALRTYIRKITYDEDEAKMVLENENGPKGMISIYEVDGHLIGVWQ</sequence>
<reference evidence="2" key="1">
    <citation type="submission" date="2023-06" db="EMBL/GenBank/DDBJ databases">
        <title>Genome sequence of Methanosarcinaceae archaeon Ag5.</title>
        <authorList>
            <person name="Protasov E."/>
            <person name="Platt K."/>
            <person name="Poehlein A."/>
            <person name="Daniel R."/>
            <person name="Brune A."/>
        </authorList>
    </citation>
    <scope>NUCLEOTIDE SEQUENCE</scope>
    <source>
        <strain evidence="2">Ag5</strain>
    </source>
</reference>
<keyword evidence="1" id="KW-0472">Membrane</keyword>
<dbReference type="Proteomes" id="UP001271789">
    <property type="component" value="Unassembled WGS sequence"/>
</dbReference>